<accession>A0A7Y9NRA1</accession>
<evidence type="ECO:0000313" key="2">
    <source>
        <dbReference type="Proteomes" id="UP000534186"/>
    </source>
</evidence>
<reference evidence="1 2" key="1">
    <citation type="submission" date="2020-07" db="EMBL/GenBank/DDBJ databases">
        <title>Genomic Encyclopedia of Type Strains, Phase IV (KMG-V): Genome sequencing to study the core and pangenomes of soil and plant-associated prokaryotes.</title>
        <authorList>
            <person name="Whitman W."/>
        </authorList>
    </citation>
    <scope>NUCLEOTIDE SEQUENCE [LARGE SCALE GENOMIC DNA]</scope>
    <source>
        <strain evidence="1 2">M8UP30</strain>
    </source>
</reference>
<gene>
    <name evidence="1" type="ORF">HDF12_004518</name>
</gene>
<proteinExistence type="predicted"/>
<protein>
    <submittedName>
        <fullName evidence="1">Putative HicB family RNase H-like nuclease</fullName>
    </submittedName>
</protein>
<name>A0A7Y9NRA1_9BACT</name>
<sequence>MAQGVLLKSACSNTLTLVVYIPAMADNTKQLAQEFTQLVLDSIKMEQESKTRPRRPVLVAFQVKMSPKLRSRIQRACREKGIEQTQLVKHMMRQVIAVLLQDEEPGLAQQSLVID</sequence>
<dbReference type="EMBL" id="JACCCV010000003">
    <property type="protein sequence ID" value="NYF54096.1"/>
    <property type="molecule type" value="Genomic_DNA"/>
</dbReference>
<dbReference type="Proteomes" id="UP000534186">
    <property type="component" value="Unassembled WGS sequence"/>
</dbReference>
<comment type="caution">
    <text evidence="1">The sequence shown here is derived from an EMBL/GenBank/DDBJ whole genome shotgun (WGS) entry which is preliminary data.</text>
</comment>
<evidence type="ECO:0000313" key="1">
    <source>
        <dbReference type="EMBL" id="NYF54096.1"/>
    </source>
</evidence>
<dbReference type="AlphaFoldDB" id="A0A7Y9NRA1"/>
<organism evidence="1 2">
    <name type="scientific">Tunturiibacter lichenicola</name>
    <dbReference type="NCBI Taxonomy" id="2051959"/>
    <lineage>
        <taxon>Bacteria</taxon>
        <taxon>Pseudomonadati</taxon>
        <taxon>Acidobacteriota</taxon>
        <taxon>Terriglobia</taxon>
        <taxon>Terriglobales</taxon>
        <taxon>Acidobacteriaceae</taxon>
        <taxon>Tunturiibacter</taxon>
    </lineage>
</organism>